<sequence length="221" mass="24919">MLTCGFLEEIEIEIGKRLNALENPENERFSENLWNSGLEDLSFDDQQYLKKVLSFASSLDYHHAGLTPKAYLAHPIRVAGMTLLLSQKFEQKTLGAISLLHNALEVSSISHEELKSEVGQVVADSIKILTVERDLQENATYLNNYYGAISSTSHSLSIVKIIDKLDNLFILGLNSDDAVRERYLNEIENYVLPLVSKSLPQLTVYMENLVAYNKKNGKINK</sequence>
<dbReference type="Gene3D" id="1.10.3210.10">
    <property type="entry name" value="Hypothetical protein af1432"/>
    <property type="match status" value="1"/>
</dbReference>
<comment type="caution">
    <text evidence="1">The sequence shown here is derived from an EMBL/GenBank/DDBJ whole genome shotgun (WGS) entry which is preliminary data.</text>
</comment>
<evidence type="ECO:0000313" key="2">
    <source>
        <dbReference type="Proteomes" id="UP001623558"/>
    </source>
</evidence>
<reference evidence="1 2" key="1">
    <citation type="submission" date="2024-07" db="EMBL/GenBank/DDBJ databases">
        <authorList>
            <person name="Pitt A."/>
            <person name="Hahn M.W."/>
        </authorList>
    </citation>
    <scope>NUCLEOTIDE SEQUENCE [LARGE SCALE GENOMIC DNA]</scope>
    <source>
        <strain evidence="1 2">1-SAACH-A3</strain>
    </source>
</reference>
<gene>
    <name evidence="1" type="ORF">U0R11_06550</name>
</gene>
<name>A0ABW8RTJ7_9BACT</name>
<dbReference type="RefSeq" id="WP_406750737.1">
    <property type="nucleotide sequence ID" value="NZ_JBEWZH010000004.1"/>
</dbReference>
<organism evidence="1 2">
    <name type="scientific">Aquirufa salirivi</name>
    <dbReference type="NCBI Taxonomy" id="3104729"/>
    <lineage>
        <taxon>Bacteria</taxon>
        <taxon>Pseudomonadati</taxon>
        <taxon>Bacteroidota</taxon>
        <taxon>Cytophagia</taxon>
        <taxon>Cytophagales</taxon>
        <taxon>Flectobacillaceae</taxon>
        <taxon>Aquirufa</taxon>
    </lineage>
</organism>
<protein>
    <recommendedName>
        <fullName evidence="3">HD domain-containing protein</fullName>
    </recommendedName>
</protein>
<proteinExistence type="predicted"/>
<evidence type="ECO:0000313" key="1">
    <source>
        <dbReference type="EMBL" id="MFL0162046.1"/>
    </source>
</evidence>
<dbReference type="Proteomes" id="UP001623558">
    <property type="component" value="Unassembled WGS sequence"/>
</dbReference>
<evidence type="ECO:0008006" key="3">
    <source>
        <dbReference type="Google" id="ProtNLM"/>
    </source>
</evidence>
<dbReference type="SUPFAM" id="SSF109604">
    <property type="entry name" value="HD-domain/PDEase-like"/>
    <property type="match status" value="1"/>
</dbReference>
<dbReference type="EMBL" id="JBEWZH010000004">
    <property type="protein sequence ID" value="MFL0162046.1"/>
    <property type="molecule type" value="Genomic_DNA"/>
</dbReference>
<accession>A0ABW8RTJ7</accession>
<keyword evidence="2" id="KW-1185">Reference proteome</keyword>